<comment type="similarity">
    <text evidence="1 2">Belongs to the UPF0145 family.</text>
</comment>
<organism evidence="3 4">
    <name type="scientific">Magnetospirillum aberrantis SpK</name>
    <dbReference type="NCBI Taxonomy" id="908842"/>
    <lineage>
        <taxon>Bacteria</taxon>
        <taxon>Pseudomonadati</taxon>
        <taxon>Pseudomonadota</taxon>
        <taxon>Alphaproteobacteria</taxon>
        <taxon>Rhodospirillales</taxon>
        <taxon>Rhodospirillaceae</taxon>
        <taxon>Magnetospirillum</taxon>
    </lineage>
</organism>
<proteinExistence type="inferred from homology"/>
<dbReference type="AlphaFoldDB" id="A0A7C9UWU4"/>
<dbReference type="HAMAP" id="MF_00338">
    <property type="entry name" value="UPF0145"/>
    <property type="match status" value="1"/>
</dbReference>
<dbReference type="InterPro" id="IPR002765">
    <property type="entry name" value="UPF0145_YbjQ-like"/>
</dbReference>
<reference evidence="3 4" key="1">
    <citation type="submission" date="2020-02" db="EMBL/GenBank/DDBJ databases">
        <authorList>
            <person name="Dziuba M."/>
            <person name="Kuznetsov B."/>
            <person name="Mardanov A."/>
            <person name="Ravin N."/>
            <person name="Grouzdev D."/>
        </authorList>
    </citation>
    <scope>NUCLEOTIDE SEQUENCE [LARGE SCALE GENOMIC DNA]</scope>
    <source>
        <strain evidence="3 4">SpK</strain>
    </source>
</reference>
<dbReference type="PANTHER" id="PTHR34068:SF1">
    <property type="entry name" value="UPF0145 PROTEIN YBJQ"/>
    <property type="match status" value="1"/>
</dbReference>
<dbReference type="Pfam" id="PF01906">
    <property type="entry name" value="YbjQ_1"/>
    <property type="match status" value="1"/>
</dbReference>
<dbReference type="InterPro" id="IPR035439">
    <property type="entry name" value="UPF0145_dom_sf"/>
</dbReference>
<dbReference type="EMBL" id="JAAIYP010000037">
    <property type="protein sequence ID" value="NFV80630.1"/>
    <property type="molecule type" value="Genomic_DNA"/>
</dbReference>
<dbReference type="RefSeq" id="WP_163679192.1">
    <property type="nucleotide sequence ID" value="NZ_JAAIYP010000037.1"/>
</dbReference>
<evidence type="ECO:0000256" key="1">
    <source>
        <dbReference type="ARBA" id="ARBA00010751"/>
    </source>
</evidence>
<gene>
    <name evidence="3" type="ORF">G4223_10975</name>
</gene>
<dbReference type="Proteomes" id="UP000480684">
    <property type="component" value="Unassembled WGS sequence"/>
</dbReference>
<comment type="caution">
    <text evidence="3">The sequence shown here is derived from an EMBL/GenBank/DDBJ whole genome shotgun (WGS) entry which is preliminary data.</text>
</comment>
<evidence type="ECO:0000256" key="2">
    <source>
        <dbReference type="HAMAP-Rule" id="MF_00338"/>
    </source>
</evidence>
<dbReference type="SUPFAM" id="SSF117782">
    <property type="entry name" value="YbjQ-like"/>
    <property type="match status" value="1"/>
</dbReference>
<dbReference type="PANTHER" id="PTHR34068">
    <property type="entry name" value="UPF0145 PROTEIN YBJQ"/>
    <property type="match status" value="1"/>
</dbReference>
<evidence type="ECO:0000313" key="4">
    <source>
        <dbReference type="Proteomes" id="UP000480684"/>
    </source>
</evidence>
<evidence type="ECO:0000313" key="3">
    <source>
        <dbReference type="EMBL" id="NFV80630.1"/>
    </source>
</evidence>
<accession>A0A7C9UWU4</accession>
<keyword evidence="4" id="KW-1185">Reference proteome</keyword>
<protein>
    <recommendedName>
        <fullName evidence="2">UPF0145 protein G4223_10975</fullName>
    </recommendedName>
</protein>
<sequence length="108" mass="11269">MILTTTDGVDGATVSQYLGIVSGDTVLGTNIFSDFFASIRDIVGGRSGSYEGKLQDAKDTALKEMAERAKNLGADAVIGIDLDYHSIGGDNKTLLMVVANGTAVKLAR</sequence>
<name>A0A7C9UWU4_9PROT</name>
<dbReference type="Gene3D" id="3.30.110.70">
    <property type="entry name" value="Hypothetical protein apc22750. Chain B"/>
    <property type="match status" value="1"/>
</dbReference>